<evidence type="ECO:0008006" key="4">
    <source>
        <dbReference type="Google" id="ProtNLM"/>
    </source>
</evidence>
<organism evidence="2 3">
    <name type="scientific">Cirrhinus mrigala</name>
    <name type="common">Mrigala</name>
    <dbReference type="NCBI Taxonomy" id="683832"/>
    <lineage>
        <taxon>Eukaryota</taxon>
        <taxon>Metazoa</taxon>
        <taxon>Chordata</taxon>
        <taxon>Craniata</taxon>
        <taxon>Vertebrata</taxon>
        <taxon>Euteleostomi</taxon>
        <taxon>Actinopterygii</taxon>
        <taxon>Neopterygii</taxon>
        <taxon>Teleostei</taxon>
        <taxon>Ostariophysi</taxon>
        <taxon>Cypriniformes</taxon>
        <taxon>Cyprinidae</taxon>
        <taxon>Labeoninae</taxon>
        <taxon>Labeonini</taxon>
        <taxon>Cirrhinus</taxon>
    </lineage>
</organism>
<keyword evidence="3" id="KW-1185">Reference proteome</keyword>
<dbReference type="EMBL" id="JAMKFB020000003">
    <property type="protein sequence ID" value="KAL0197542.1"/>
    <property type="molecule type" value="Genomic_DNA"/>
</dbReference>
<feature type="region of interest" description="Disordered" evidence="1">
    <location>
        <begin position="1"/>
        <end position="25"/>
    </location>
</feature>
<proteinExistence type="predicted"/>
<gene>
    <name evidence="2" type="ORF">M9458_006082</name>
</gene>
<comment type="caution">
    <text evidence="2">The sequence shown here is derived from an EMBL/GenBank/DDBJ whole genome shotgun (WGS) entry which is preliminary data.</text>
</comment>
<sequence>MMPRSGGMKEAAQVGGTHRRQQRRTLPGLPQEDLSLLGLQWHLPSLCYPGMSAAVAHQLPRVVAVLLALHWFLLMLRDKHVLVQTDNIPMVAYINRHGGMRSRRMLQLACQLLLWSQSRLRSLRAVHIPGELNHAADVLSRQLTLPGEWRLHPQAVQLIWSRFAEAQ</sequence>
<dbReference type="CDD" id="cd09275">
    <property type="entry name" value="RNase_HI_RT_DIRS1"/>
    <property type="match status" value="1"/>
</dbReference>
<evidence type="ECO:0000313" key="2">
    <source>
        <dbReference type="EMBL" id="KAL0197542.1"/>
    </source>
</evidence>
<feature type="non-terminal residue" evidence="2">
    <location>
        <position position="167"/>
    </location>
</feature>
<evidence type="ECO:0000313" key="3">
    <source>
        <dbReference type="Proteomes" id="UP001529510"/>
    </source>
</evidence>
<name>A0ABD0RG74_CIRMR</name>
<reference evidence="2 3" key="1">
    <citation type="submission" date="2024-05" db="EMBL/GenBank/DDBJ databases">
        <title>Genome sequencing and assembly of Indian major carp, Cirrhinus mrigala (Hamilton, 1822).</title>
        <authorList>
            <person name="Mohindra V."/>
            <person name="Chowdhury L.M."/>
            <person name="Lal K."/>
            <person name="Jena J.K."/>
        </authorList>
    </citation>
    <scope>NUCLEOTIDE SEQUENCE [LARGE SCALE GENOMIC DNA]</scope>
    <source>
        <strain evidence="2">CM1030</strain>
        <tissue evidence="2">Blood</tissue>
    </source>
</reference>
<dbReference type="InterPro" id="IPR052055">
    <property type="entry name" value="Hepadnavirus_pol/RT"/>
</dbReference>
<evidence type="ECO:0000256" key="1">
    <source>
        <dbReference type="SAM" id="MobiDB-lite"/>
    </source>
</evidence>
<accession>A0ABD0RG74</accession>
<dbReference type="PANTHER" id="PTHR33050">
    <property type="entry name" value="REVERSE TRANSCRIPTASE DOMAIN-CONTAINING PROTEIN"/>
    <property type="match status" value="1"/>
</dbReference>
<dbReference type="AlphaFoldDB" id="A0ABD0RG74"/>
<dbReference type="Proteomes" id="UP001529510">
    <property type="component" value="Unassembled WGS sequence"/>
</dbReference>
<dbReference type="PANTHER" id="PTHR33050:SF7">
    <property type="entry name" value="RIBONUCLEASE H"/>
    <property type="match status" value="1"/>
</dbReference>
<protein>
    <recommendedName>
        <fullName evidence="4">RNase H type-1 domain-containing protein</fullName>
    </recommendedName>
</protein>